<keyword evidence="2" id="KW-0472">Membrane</keyword>
<accession>A0AAV4GVK8</accession>
<keyword evidence="5" id="KW-1185">Reference proteome</keyword>
<evidence type="ECO:0000313" key="5">
    <source>
        <dbReference type="Proteomes" id="UP000762676"/>
    </source>
</evidence>
<dbReference type="AlphaFoldDB" id="A0AAV4GVK8"/>
<feature type="chain" id="PRO_5043551200" description="LRRNT domain-containing protein" evidence="3">
    <location>
        <begin position="23"/>
        <end position="95"/>
    </location>
</feature>
<proteinExistence type="predicted"/>
<evidence type="ECO:0008006" key="6">
    <source>
        <dbReference type="Google" id="ProtNLM"/>
    </source>
</evidence>
<evidence type="ECO:0000256" key="2">
    <source>
        <dbReference type="ARBA" id="ARBA00022475"/>
    </source>
</evidence>
<comment type="subcellular location">
    <subcellularLocation>
        <location evidence="1">Cell membrane</location>
        <topology evidence="1">Single-pass type I membrane protein</topology>
    </subcellularLocation>
</comment>
<comment type="caution">
    <text evidence="4">The sequence shown here is derived from an EMBL/GenBank/DDBJ whole genome shotgun (WGS) entry which is preliminary data.</text>
</comment>
<keyword evidence="3" id="KW-0732">Signal</keyword>
<evidence type="ECO:0000313" key="4">
    <source>
        <dbReference type="EMBL" id="GFR89116.1"/>
    </source>
</evidence>
<dbReference type="Proteomes" id="UP000762676">
    <property type="component" value="Unassembled WGS sequence"/>
</dbReference>
<evidence type="ECO:0000256" key="3">
    <source>
        <dbReference type="SAM" id="SignalP"/>
    </source>
</evidence>
<dbReference type="GO" id="GO:0005886">
    <property type="term" value="C:plasma membrane"/>
    <property type="evidence" value="ECO:0007669"/>
    <property type="project" value="UniProtKB-SubCell"/>
</dbReference>
<dbReference type="Gene3D" id="2.60.40.2160">
    <property type="entry name" value="Interleukin-17 receptor A/B, fibronectin-III-like domain 1"/>
    <property type="match status" value="1"/>
</dbReference>
<dbReference type="InterPro" id="IPR038683">
    <property type="entry name" value="IL17RA/B_FnIII-like_1_sf"/>
</dbReference>
<feature type="signal peptide" evidence="3">
    <location>
        <begin position="1"/>
        <end position="22"/>
    </location>
</feature>
<sequence length="95" mass="10574">MEKLVTLQRLIFLMSQLSLGLAETLAVSYNIPGCTESCSKQVNCTVKQEMCSRDQFITTKDIPGAPTHLEGEFREMGDDQGVLQLTWRPPDDGNP</sequence>
<protein>
    <recommendedName>
        <fullName evidence="6">LRRNT domain-containing protein</fullName>
    </recommendedName>
</protein>
<reference evidence="4 5" key="1">
    <citation type="journal article" date="2021" name="Elife">
        <title>Chloroplast acquisition without the gene transfer in kleptoplastic sea slugs, Plakobranchus ocellatus.</title>
        <authorList>
            <person name="Maeda T."/>
            <person name="Takahashi S."/>
            <person name="Yoshida T."/>
            <person name="Shimamura S."/>
            <person name="Takaki Y."/>
            <person name="Nagai Y."/>
            <person name="Toyoda A."/>
            <person name="Suzuki Y."/>
            <person name="Arimoto A."/>
            <person name="Ishii H."/>
            <person name="Satoh N."/>
            <person name="Nishiyama T."/>
            <person name="Hasebe M."/>
            <person name="Maruyama T."/>
            <person name="Minagawa J."/>
            <person name="Obokata J."/>
            <person name="Shigenobu S."/>
        </authorList>
    </citation>
    <scope>NUCLEOTIDE SEQUENCE [LARGE SCALE GENOMIC DNA]</scope>
</reference>
<gene>
    <name evidence="4" type="ORF">ElyMa_002535200</name>
</gene>
<dbReference type="EMBL" id="BMAT01005205">
    <property type="protein sequence ID" value="GFR89116.1"/>
    <property type="molecule type" value="Genomic_DNA"/>
</dbReference>
<organism evidence="4 5">
    <name type="scientific">Elysia marginata</name>
    <dbReference type="NCBI Taxonomy" id="1093978"/>
    <lineage>
        <taxon>Eukaryota</taxon>
        <taxon>Metazoa</taxon>
        <taxon>Spiralia</taxon>
        <taxon>Lophotrochozoa</taxon>
        <taxon>Mollusca</taxon>
        <taxon>Gastropoda</taxon>
        <taxon>Heterobranchia</taxon>
        <taxon>Euthyneura</taxon>
        <taxon>Panpulmonata</taxon>
        <taxon>Sacoglossa</taxon>
        <taxon>Placobranchoidea</taxon>
        <taxon>Plakobranchidae</taxon>
        <taxon>Elysia</taxon>
    </lineage>
</organism>
<evidence type="ECO:0000256" key="1">
    <source>
        <dbReference type="ARBA" id="ARBA00004251"/>
    </source>
</evidence>
<keyword evidence="2" id="KW-1003">Cell membrane</keyword>
<name>A0AAV4GVK8_9GAST</name>